<dbReference type="EMBL" id="AGBF01000001">
    <property type="protein sequence ID" value="EGX61903.1"/>
    <property type="molecule type" value="Genomic_DNA"/>
</dbReference>
<dbReference type="RefSeq" id="WP_007490693.1">
    <property type="nucleotide sequence ID" value="NZ_AGBF01000001.1"/>
</dbReference>
<gene>
    <name evidence="1" type="ORF">SZN_01040</name>
</gene>
<keyword evidence="2" id="KW-1185">Reference proteome</keyword>
<dbReference type="AlphaFoldDB" id="G2G407"/>
<protein>
    <recommendedName>
        <fullName evidence="3">2'-5' RNA ligase</fullName>
    </recommendedName>
</protein>
<comment type="caution">
    <text evidence="1">The sequence shown here is derived from an EMBL/GenBank/DDBJ whole genome shotgun (WGS) entry which is preliminary data.</text>
</comment>
<dbReference type="PATRIC" id="fig|700597.3.peg.197"/>
<dbReference type="OrthoDB" id="4541754at2"/>
<name>G2G407_9ACTN</name>
<evidence type="ECO:0000313" key="1">
    <source>
        <dbReference type="EMBL" id="EGX61903.1"/>
    </source>
</evidence>
<evidence type="ECO:0008006" key="3">
    <source>
        <dbReference type="Google" id="ProtNLM"/>
    </source>
</evidence>
<dbReference type="InterPro" id="IPR009097">
    <property type="entry name" value="Cyclic_Pdiesterase"/>
</dbReference>
<dbReference type="SUPFAM" id="SSF55144">
    <property type="entry name" value="LigT-like"/>
    <property type="match status" value="1"/>
</dbReference>
<organism evidence="1 2">
    <name type="scientific">Streptomyces zinciresistens K42</name>
    <dbReference type="NCBI Taxonomy" id="700597"/>
    <lineage>
        <taxon>Bacteria</taxon>
        <taxon>Bacillati</taxon>
        <taxon>Actinomycetota</taxon>
        <taxon>Actinomycetes</taxon>
        <taxon>Kitasatosporales</taxon>
        <taxon>Streptomycetaceae</taxon>
        <taxon>Streptomyces</taxon>
    </lineage>
</organism>
<accession>G2G407</accession>
<dbReference type="Gene3D" id="3.90.1140.10">
    <property type="entry name" value="Cyclic phosphodiesterase"/>
    <property type="match status" value="1"/>
</dbReference>
<reference evidence="1 2" key="1">
    <citation type="submission" date="2011-08" db="EMBL/GenBank/DDBJ databases">
        <authorList>
            <person name="Lin Y."/>
            <person name="Hao X."/>
            <person name="Johnstone L."/>
            <person name="Miller S.J."/>
            <person name="Wei G."/>
            <person name="Rensing C."/>
        </authorList>
    </citation>
    <scope>NUCLEOTIDE SEQUENCE [LARGE SCALE GENOMIC DNA]</scope>
    <source>
        <strain evidence="1 2">K42</strain>
    </source>
</reference>
<dbReference type="Pfam" id="PF13563">
    <property type="entry name" value="2_5_RNA_ligase2"/>
    <property type="match status" value="1"/>
</dbReference>
<proteinExistence type="predicted"/>
<dbReference type="Proteomes" id="UP000004217">
    <property type="component" value="Unassembled WGS sequence"/>
</dbReference>
<evidence type="ECO:0000313" key="2">
    <source>
        <dbReference type="Proteomes" id="UP000004217"/>
    </source>
</evidence>
<sequence>MAPELAVDTRAFPCAPPADLDDSRVIVEHDWRAFQAVDRMKNHWDRPGWSERQQAYYWMLTFADATALVRRTEHCQGALEHLSMDLVPADGLHVTLLRIGATEGVSHPQLEHLISMAEHLSVGEFRILAHPLAGSRGAVRFSLTPWRPLVGLHAALSALGAQAGVPGGKPTSTFRPHLGVAYNNAERPAAPVVDVVSQLRSLPPVALDVSSVDLVKLRRQERTYRWETIRTLPLRPTGLASAAEGAAPGAQ</sequence>